<dbReference type="GO" id="GO:0015562">
    <property type="term" value="F:efflux transmembrane transporter activity"/>
    <property type="evidence" value="ECO:0007669"/>
    <property type="project" value="InterPro"/>
</dbReference>
<evidence type="ECO:0000256" key="1">
    <source>
        <dbReference type="ARBA" id="ARBA00004196"/>
    </source>
</evidence>
<feature type="domain" description="Multidrug resistance protein MdtA-like C-terminal permuted SH3" evidence="7">
    <location>
        <begin position="250"/>
        <end position="303"/>
    </location>
</feature>
<evidence type="ECO:0000256" key="3">
    <source>
        <dbReference type="ARBA" id="ARBA00022448"/>
    </source>
</evidence>
<protein>
    <submittedName>
        <fullName evidence="8">Efflux RND transporter periplasmic adaptor subunit</fullName>
    </submittedName>
</protein>
<keyword evidence="3" id="KW-0813">Transport</keyword>
<dbReference type="InterPro" id="IPR006143">
    <property type="entry name" value="RND_pump_MFP"/>
</dbReference>
<dbReference type="Gene3D" id="1.10.287.470">
    <property type="entry name" value="Helix hairpin bin"/>
    <property type="match status" value="1"/>
</dbReference>
<dbReference type="Gene3D" id="2.40.30.170">
    <property type="match status" value="1"/>
</dbReference>
<reference evidence="8 9" key="1">
    <citation type="submission" date="2019-06" db="EMBL/GenBank/DDBJ databases">
        <authorList>
            <person name="Li M."/>
        </authorList>
    </citation>
    <scope>NUCLEOTIDE SEQUENCE [LARGE SCALE GENOMIC DNA]</scope>
    <source>
        <strain evidence="8 9">BGMRC6574</strain>
    </source>
</reference>
<comment type="subcellular location">
    <subcellularLocation>
        <location evidence="1">Cell envelope</location>
    </subcellularLocation>
</comment>
<evidence type="ECO:0000259" key="6">
    <source>
        <dbReference type="Pfam" id="PF25954"/>
    </source>
</evidence>
<organism evidence="8 9">
    <name type="scientific">Pararhizobium mangrovi</name>
    <dbReference type="NCBI Taxonomy" id="2590452"/>
    <lineage>
        <taxon>Bacteria</taxon>
        <taxon>Pseudomonadati</taxon>
        <taxon>Pseudomonadota</taxon>
        <taxon>Alphaproteobacteria</taxon>
        <taxon>Hyphomicrobiales</taxon>
        <taxon>Rhizobiaceae</taxon>
        <taxon>Rhizobium/Agrobacterium group</taxon>
        <taxon>Pararhizobium</taxon>
    </lineage>
</organism>
<dbReference type="InterPro" id="IPR058627">
    <property type="entry name" value="MdtA-like_C"/>
</dbReference>
<feature type="domain" description="CusB-like beta-barrel" evidence="6">
    <location>
        <begin position="176"/>
        <end position="229"/>
    </location>
</feature>
<keyword evidence="4" id="KW-0175">Coiled coil</keyword>
<keyword evidence="9" id="KW-1185">Reference proteome</keyword>
<proteinExistence type="inferred from homology"/>
<sequence length="337" mass="35157">MNPRISGYAIEALKADVGDHVEKGQVLAVLDTTTLDANLTQAKAEVERAQAAVRQAQSEIDSAKASYDQARQTLQRAQKLQASGTTSEANLTQARSGADTAKAAYASAQDGLAVAKAQLDQAQSKRDMAGQDLDRAQIRTPVAGVVATRNAELGAIASTAGEPMFTVFENGEIEASVQVMEGALDRIKVGDAVDLTTASGKSVTGTVRRVAPTVDAETRLADVRVTLKGNATPPAGTFTSGWIITDRHMATTVPAEAVLTREDGTQVKVVDDGVVHDRPVVAGIVSPDGRREIVEGLQPGETVLARAGAFFNDGDAVKAVPADAKGGDSQDKQTAER</sequence>
<evidence type="ECO:0000313" key="9">
    <source>
        <dbReference type="Proteomes" id="UP000320314"/>
    </source>
</evidence>
<gene>
    <name evidence="8" type="ORF">FJU11_02875</name>
</gene>
<dbReference type="InterPro" id="IPR058792">
    <property type="entry name" value="Beta-barrel_RND_2"/>
</dbReference>
<dbReference type="Gene3D" id="2.40.420.20">
    <property type="match status" value="1"/>
</dbReference>
<dbReference type="NCBIfam" id="TIGR01730">
    <property type="entry name" value="RND_mfp"/>
    <property type="match status" value="1"/>
</dbReference>
<accession>A0A506UFV0</accession>
<dbReference type="Gene3D" id="2.40.50.100">
    <property type="match status" value="1"/>
</dbReference>
<dbReference type="Pfam" id="PF25954">
    <property type="entry name" value="Beta-barrel_RND_2"/>
    <property type="match status" value="1"/>
</dbReference>
<dbReference type="EMBL" id="VHLH01000003">
    <property type="protein sequence ID" value="TPW31935.1"/>
    <property type="molecule type" value="Genomic_DNA"/>
</dbReference>
<comment type="caution">
    <text evidence="8">The sequence shown here is derived from an EMBL/GenBank/DDBJ whole genome shotgun (WGS) entry which is preliminary data.</text>
</comment>
<evidence type="ECO:0000313" key="8">
    <source>
        <dbReference type="EMBL" id="TPW31935.1"/>
    </source>
</evidence>
<dbReference type="Pfam" id="PF25917">
    <property type="entry name" value="BSH_RND"/>
    <property type="match status" value="1"/>
</dbReference>
<evidence type="ECO:0000256" key="4">
    <source>
        <dbReference type="SAM" id="Coils"/>
    </source>
</evidence>
<dbReference type="PANTHER" id="PTHR30469:SF15">
    <property type="entry name" value="HLYD FAMILY OF SECRETION PROTEINS"/>
    <property type="match status" value="1"/>
</dbReference>
<feature type="coiled-coil region" evidence="4">
    <location>
        <begin position="39"/>
        <end position="80"/>
    </location>
</feature>
<dbReference type="PANTHER" id="PTHR30469">
    <property type="entry name" value="MULTIDRUG RESISTANCE PROTEIN MDTA"/>
    <property type="match status" value="1"/>
</dbReference>
<evidence type="ECO:0000259" key="7">
    <source>
        <dbReference type="Pfam" id="PF25967"/>
    </source>
</evidence>
<dbReference type="OrthoDB" id="7422354at2"/>
<dbReference type="GO" id="GO:1990281">
    <property type="term" value="C:efflux pump complex"/>
    <property type="evidence" value="ECO:0007669"/>
    <property type="project" value="TreeGrafter"/>
</dbReference>
<feature type="domain" description="Multidrug resistance protein MdtA-like barrel-sandwich hybrid" evidence="5">
    <location>
        <begin position="2"/>
        <end position="161"/>
    </location>
</feature>
<dbReference type="SUPFAM" id="SSF111369">
    <property type="entry name" value="HlyD-like secretion proteins"/>
    <property type="match status" value="1"/>
</dbReference>
<dbReference type="Proteomes" id="UP000320314">
    <property type="component" value="Unassembled WGS sequence"/>
</dbReference>
<dbReference type="AlphaFoldDB" id="A0A506UFV0"/>
<name>A0A506UFV0_9HYPH</name>
<dbReference type="Pfam" id="PF25967">
    <property type="entry name" value="RND-MFP_C"/>
    <property type="match status" value="1"/>
</dbReference>
<evidence type="ECO:0000256" key="2">
    <source>
        <dbReference type="ARBA" id="ARBA00009477"/>
    </source>
</evidence>
<comment type="similarity">
    <text evidence="2">Belongs to the membrane fusion protein (MFP) (TC 8.A.1) family.</text>
</comment>
<evidence type="ECO:0000259" key="5">
    <source>
        <dbReference type="Pfam" id="PF25917"/>
    </source>
</evidence>
<dbReference type="InterPro" id="IPR058625">
    <property type="entry name" value="MdtA-like_BSH"/>
</dbReference>
<feature type="coiled-coil region" evidence="4">
    <location>
        <begin position="105"/>
        <end position="139"/>
    </location>
</feature>